<evidence type="ECO:0000256" key="6">
    <source>
        <dbReference type="PROSITE-ProRule" id="PRU00169"/>
    </source>
</evidence>
<dbReference type="Proteomes" id="UP001157440">
    <property type="component" value="Unassembled WGS sequence"/>
</dbReference>
<dbReference type="InterPro" id="IPR004358">
    <property type="entry name" value="Sig_transdc_His_kin-like_C"/>
</dbReference>
<dbReference type="EC" id="2.7.13.3" evidence="2"/>
<name>A0AA37T7U3_9HYPH</name>
<keyword evidence="3 6" id="KW-0597">Phosphoprotein</keyword>
<feature type="domain" description="Histidine kinase" evidence="8">
    <location>
        <begin position="160"/>
        <end position="377"/>
    </location>
</feature>
<dbReference type="RefSeq" id="WP_238199483.1">
    <property type="nucleotide sequence ID" value="NZ_BPQZ01000038.1"/>
</dbReference>
<sequence>MTTPTRILLIDDDAVDRAAVRRALAKSGLKHTLTEASGGDEGLRLAAEETFDCVLLDYRLPGIDTFALLRTLLAAEGQARAVLMLTGEADPDLATRLMRAGALDYLDKAEVTPSGLARAIRYAEARQAFQAELAAARREAEAKSLELDTLNRQKSLLFSIIAHDLRNPFQALLGLSEVLGKAVAARDPASVERRAKGIHEAATQAYDLLESLFSWASLQMDTMAVALTDVVLDALAAEVMQGASEAAADKGIGLVVTCDRVVVRAQRDMLATVLRNLVSNAVKFTLPGGTVTVSGRSDADEVEISVTDTGVGMPPGKVDDLFRLDRRTTTNGTAGERGSGLGLLLCRDLVERQGGVLTVTSVIDRGTTFRFRLPAPALSKPVSSVTAVT</sequence>
<evidence type="ECO:0000256" key="3">
    <source>
        <dbReference type="ARBA" id="ARBA00022553"/>
    </source>
</evidence>
<gene>
    <name evidence="10" type="ORF">GCM10007890_02530</name>
</gene>
<evidence type="ECO:0000313" key="11">
    <source>
        <dbReference type="Proteomes" id="UP001157440"/>
    </source>
</evidence>
<dbReference type="SUPFAM" id="SSF47384">
    <property type="entry name" value="Homodimeric domain of signal transducing histidine kinase"/>
    <property type="match status" value="1"/>
</dbReference>
<dbReference type="PROSITE" id="PS50109">
    <property type="entry name" value="HIS_KIN"/>
    <property type="match status" value="1"/>
</dbReference>
<dbReference type="InterPro" id="IPR003594">
    <property type="entry name" value="HATPase_dom"/>
</dbReference>
<evidence type="ECO:0000256" key="4">
    <source>
        <dbReference type="ARBA" id="ARBA00022679"/>
    </source>
</evidence>
<dbReference type="InterPro" id="IPR003661">
    <property type="entry name" value="HisK_dim/P_dom"/>
</dbReference>
<dbReference type="EMBL" id="BSPL01000004">
    <property type="protein sequence ID" value="GLS68241.1"/>
    <property type="molecule type" value="Genomic_DNA"/>
</dbReference>
<dbReference type="CDD" id="cd00156">
    <property type="entry name" value="REC"/>
    <property type="match status" value="1"/>
</dbReference>
<dbReference type="PANTHER" id="PTHR43047">
    <property type="entry name" value="TWO-COMPONENT HISTIDINE PROTEIN KINASE"/>
    <property type="match status" value="1"/>
</dbReference>
<proteinExistence type="predicted"/>
<evidence type="ECO:0000256" key="1">
    <source>
        <dbReference type="ARBA" id="ARBA00000085"/>
    </source>
</evidence>
<dbReference type="Pfam" id="PF00072">
    <property type="entry name" value="Response_reg"/>
    <property type="match status" value="1"/>
</dbReference>
<dbReference type="SUPFAM" id="SSF52172">
    <property type="entry name" value="CheY-like"/>
    <property type="match status" value="1"/>
</dbReference>
<feature type="domain" description="Response regulatory" evidence="9">
    <location>
        <begin position="6"/>
        <end position="123"/>
    </location>
</feature>
<dbReference type="SMART" id="SM00388">
    <property type="entry name" value="HisKA"/>
    <property type="match status" value="1"/>
</dbReference>
<dbReference type="AlphaFoldDB" id="A0AA37T7U3"/>
<dbReference type="InterPro" id="IPR011006">
    <property type="entry name" value="CheY-like_superfamily"/>
</dbReference>
<keyword evidence="7" id="KW-0175">Coiled coil</keyword>
<reference evidence="11" key="1">
    <citation type="journal article" date="2019" name="Int. J. Syst. Evol. Microbiol.">
        <title>The Global Catalogue of Microorganisms (GCM) 10K type strain sequencing project: providing services to taxonomists for standard genome sequencing and annotation.</title>
        <authorList>
            <consortium name="The Broad Institute Genomics Platform"/>
            <consortium name="The Broad Institute Genome Sequencing Center for Infectious Disease"/>
            <person name="Wu L."/>
            <person name="Ma J."/>
        </authorList>
    </citation>
    <scope>NUCLEOTIDE SEQUENCE [LARGE SCALE GENOMIC DNA]</scope>
    <source>
        <strain evidence="11">NBRC 103632</strain>
    </source>
</reference>
<dbReference type="InterPro" id="IPR001789">
    <property type="entry name" value="Sig_transdc_resp-reg_receiver"/>
</dbReference>
<evidence type="ECO:0000259" key="9">
    <source>
        <dbReference type="PROSITE" id="PS50110"/>
    </source>
</evidence>
<dbReference type="Gene3D" id="3.40.50.2300">
    <property type="match status" value="1"/>
</dbReference>
<dbReference type="PRINTS" id="PR00344">
    <property type="entry name" value="BCTRLSENSOR"/>
</dbReference>
<dbReference type="SMART" id="SM00448">
    <property type="entry name" value="REC"/>
    <property type="match status" value="1"/>
</dbReference>
<keyword evidence="5" id="KW-0418">Kinase</keyword>
<dbReference type="Pfam" id="PF00512">
    <property type="entry name" value="HisKA"/>
    <property type="match status" value="1"/>
</dbReference>
<protein>
    <recommendedName>
        <fullName evidence="2">histidine kinase</fullName>
        <ecNumber evidence="2">2.7.13.3</ecNumber>
    </recommendedName>
</protein>
<evidence type="ECO:0000256" key="7">
    <source>
        <dbReference type="SAM" id="Coils"/>
    </source>
</evidence>
<evidence type="ECO:0000256" key="5">
    <source>
        <dbReference type="ARBA" id="ARBA00022777"/>
    </source>
</evidence>
<dbReference type="CDD" id="cd00082">
    <property type="entry name" value="HisKA"/>
    <property type="match status" value="1"/>
</dbReference>
<organism evidence="10 11">
    <name type="scientific">Methylobacterium tardum</name>
    <dbReference type="NCBI Taxonomy" id="374432"/>
    <lineage>
        <taxon>Bacteria</taxon>
        <taxon>Pseudomonadati</taxon>
        <taxon>Pseudomonadota</taxon>
        <taxon>Alphaproteobacteria</taxon>
        <taxon>Hyphomicrobiales</taxon>
        <taxon>Methylobacteriaceae</taxon>
        <taxon>Methylobacterium</taxon>
    </lineage>
</organism>
<dbReference type="GO" id="GO:0005886">
    <property type="term" value="C:plasma membrane"/>
    <property type="evidence" value="ECO:0007669"/>
    <property type="project" value="TreeGrafter"/>
</dbReference>
<comment type="caution">
    <text evidence="10">The sequence shown here is derived from an EMBL/GenBank/DDBJ whole genome shotgun (WGS) entry which is preliminary data.</text>
</comment>
<dbReference type="PROSITE" id="PS50110">
    <property type="entry name" value="RESPONSE_REGULATORY"/>
    <property type="match status" value="1"/>
</dbReference>
<dbReference type="PANTHER" id="PTHR43047:SF72">
    <property type="entry name" value="OSMOSENSING HISTIDINE PROTEIN KINASE SLN1"/>
    <property type="match status" value="1"/>
</dbReference>
<dbReference type="SMART" id="SM00387">
    <property type="entry name" value="HATPase_c"/>
    <property type="match status" value="1"/>
</dbReference>
<dbReference type="InterPro" id="IPR036890">
    <property type="entry name" value="HATPase_C_sf"/>
</dbReference>
<comment type="catalytic activity">
    <reaction evidence="1">
        <text>ATP + protein L-histidine = ADP + protein N-phospho-L-histidine.</text>
        <dbReference type="EC" id="2.7.13.3"/>
    </reaction>
</comment>
<evidence type="ECO:0000259" key="8">
    <source>
        <dbReference type="PROSITE" id="PS50109"/>
    </source>
</evidence>
<evidence type="ECO:0000313" key="10">
    <source>
        <dbReference type="EMBL" id="GLS68241.1"/>
    </source>
</evidence>
<dbReference type="Pfam" id="PF02518">
    <property type="entry name" value="HATPase_c"/>
    <property type="match status" value="1"/>
</dbReference>
<dbReference type="InterPro" id="IPR036097">
    <property type="entry name" value="HisK_dim/P_sf"/>
</dbReference>
<dbReference type="GO" id="GO:0000155">
    <property type="term" value="F:phosphorelay sensor kinase activity"/>
    <property type="evidence" value="ECO:0007669"/>
    <property type="project" value="InterPro"/>
</dbReference>
<accession>A0AA37T7U3</accession>
<evidence type="ECO:0000256" key="2">
    <source>
        <dbReference type="ARBA" id="ARBA00012438"/>
    </source>
</evidence>
<keyword evidence="4" id="KW-0808">Transferase</keyword>
<dbReference type="Gene3D" id="3.30.565.10">
    <property type="entry name" value="Histidine kinase-like ATPase, C-terminal domain"/>
    <property type="match status" value="1"/>
</dbReference>
<dbReference type="GO" id="GO:0009927">
    <property type="term" value="F:histidine phosphotransfer kinase activity"/>
    <property type="evidence" value="ECO:0007669"/>
    <property type="project" value="TreeGrafter"/>
</dbReference>
<dbReference type="SUPFAM" id="SSF55874">
    <property type="entry name" value="ATPase domain of HSP90 chaperone/DNA topoisomerase II/histidine kinase"/>
    <property type="match status" value="1"/>
</dbReference>
<feature type="coiled-coil region" evidence="7">
    <location>
        <begin position="126"/>
        <end position="153"/>
    </location>
</feature>
<dbReference type="InterPro" id="IPR005467">
    <property type="entry name" value="His_kinase_dom"/>
</dbReference>
<dbReference type="Gene3D" id="1.10.287.130">
    <property type="match status" value="1"/>
</dbReference>
<keyword evidence="11" id="KW-1185">Reference proteome</keyword>
<feature type="modified residue" description="4-aspartylphosphate" evidence="6">
    <location>
        <position position="57"/>
    </location>
</feature>